<evidence type="ECO:0000256" key="5">
    <source>
        <dbReference type="ARBA" id="ARBA00023065"/>
    </source>
</evidence>
<gene>
    <name evidence="9" type="ORF">KC19_1G160500</name>
</gene>
<comment type="subcellular location">
    <subcellularLocation>
        <location evidence="1">Membrane</location>
        <topology evidence="1">Multi-pass membrane protein</topology>
    </subcellularLocation>
</comment>
<name>A0A8T0J5Q3_CERPU</name>
<evidence type="ECO:0000256" key="4">
    <source>
        <dbReference type="ARBA" id="ARBA00022989"/>
    </source>
</evidence>
<dbReference type="InterPro" id="IPR044669">
    <property type="entry name" value="YneE/VCCN1/2-like"/>
</dbReference>
<feature type="compositionally biased region" description="Acidic residues" evidence="7">
    <location>
        <begin position="97"/>
        <end position="108"/>
    </location>
</feature>
<keyword evidence="3 8" id="KW-0812">Transmembrane</keyword>
<feature type="compositionally biased region" description="Polar residues" evidence="7">
    <location>
        <begin position="486"/>
        <end position="495"/>
    </location>
</feature>
<accession>A0A8T0J5Q3</accession>
<dbReference type="PANTHER" id="PTHR33281">
    <property type="entry name" value="UPF0187 PROTEIN YNEE"/>
    <property type="match status" value="1"/>
</dbReference>
<feature type="transmembrane region" description="Helical" evidence="8">
    <location>
        <begin position="401"/>
        <end position="421"/>
    </location>
</feature>
<dbReference type="GO" id="GO:0005254">
    <property type="term" value="F:chloride channel activity"/>
    <property type="evidence" value="ECO:0007669"/>
    <property type="project" value="InterPro"/>
</dbReference>
<dbReference type="Pfam" id="PF25539">
    <property type="entry name" value="Bestrophin_2"/>
    <property type="match status" value="1"/>
</dbReference>
<dbReference type="EMBL" id="CM026421">
    <property type="protein sequence ID" value="KAG0591234.1"/>
    <property type="molecule type" value="Genomic_DNA"/>
</dbReference>
<evidence type="ECO:0000256" key="7">
    <source>
        <dbReference type="SAM" id="MobiDB-lite"/>
    </source>
</evidence>
<feature type="transmembrane region" description="Helical" evidence="8">
    <location>
        <begin position="197"/>
        <end position="218"/>
    </location>
</feature>
<keyword evidence="2" id="KW-0813">Transport</keyword>
<feature type="region of interest" description="Disordered" evidence="7">
    <location>
        <begin position="472"/>
        <end position="495"/>
    </location>
</feature>
<sequence length="495" mass="55135">MNISTAAMQDLAPLPTGRTSLHRGVRLERSLGSRGCSWSEVQVFGRSASIESRCAFVSSSPLYHGLSSRFKNGCRLGYGAVVPKWRHGGRRVLCVGDEESGPEFDERGEEGSASQKVGSNYFSGAQRDEDAKSGSASATEFDAQNPFDLGWIAAQVDEVSERGMQRRRTFYSHDDWVVHRSSTRHYRHFASSFSSRAILSLIPPVGTVTAISVAVALYNTVVLTGWMPSFIPLLHAAPLAYQLTAPALALLLVFRTEASYSRYDEARKTWTKVISSSKDIARQSMAWAQRPVDYQQKKLLLDYILAFPVALKCHLLYNSDIAEELGEILKEEDLELVLSAEHRPNCLIQLITHTLKCITFEDAERSLLDASISQFNESISVCERLIRTPIPLAYTRLTSRILLLWHLALPVVLWDVCHWVVVPATFISAASLFCIEEVGVLIEEPFPILPLDQMCAKARENIQELAQLQVKAQEHSRNRTPKLPSNGVSNGVTRS</sequence>
<keyword evidence="4 8" id="KW-1133">Transmembrane helix</keyword>
<dbReference type="AlphaFoldDB" id="A0A8T0J5Q3"/>
<keyword evidence="6 8" id="KW-0472">Membrane</keyword>
<evidence type="ECO:0000313" key="9">
    <source>
        <dbReference type="EMBL" id="KAG0591234.1"/>
    </source>
</evidence>
<protein>
    <submittedName>
        <fullName evidence="9">Uncharacterized protein</fullName>
    </submittedName>
</protein>
<organism evidence="9 10">
    <name type="scientific">Ceratodon purpureus</name>
    <name type="common">Fire moss</name>
    <name type="synonym">Dicranum purpureum</name>
    <dbReference type="NCBI Taxonomy" id="3225"/>
    <lineage>
        <taxon>Eukaryota</taxon>
        <taxon>Viridiplantae</taxon>
        <taxon>Streptophyta</taxon>
        <taxon>Embryophyta</taxon>
        <taxon>Bryophyta</taxon>
        <taxon>Bryophytina</taxon>
        <taxon>Bryopsida</taxon>
        <taxon>Dicranidae</taxon>
        <taxon>Pseudoditrichales</taxon>
        <taxon>Ditrichaceae</taxon>
        <taxon>Ceratodon</taxon>
    </lineage>
</organism>
<evidence type="ECO:0000256" key="3">
    <source>
        <dbReference type="ARBA" id="ARBA00022692"/>
    </source>
</evidence>
<evidence type="ECO:0000256" key="1">
    <source>
        <dbReference type="ARBA" id="ARBA00004141"/>
    </source>
</evidence>
<comment type="caution">
    <text evidence="9">The sequence shown here is derived from an EMBL/GenBank/DDBJ whole genome shotgun (WGS) entry which is preliminary data.</text>
</comment>
<dbReference type="GO" id="GO:0016020">
    <property type="term" value="C:membrane"/>
    <property type="evidence" value="ECO:0007669"/>
    <property type="project" value="UniProtKB-SubCell"/>
</dbReference>
<reference evidence="9" key="1">
    <citation type="submission" date="2020-06" db="EMBL/GenBank/DDBJ databases">
        <title>WGS assembly of Ceratodon purpureus strain R40.</title>
        <authorList>
            <person name="Carey S.B."/>
            <person name="Jenkins J."/>
            <person name="Shu S."/>
            <person name="Lovell J.T."/>
            <person name="Sreedasyam A."/>
            <person name="Maumus F."/>
            <person name="Tiley G.P."/>
            <person name="Fernandez-Pozo N."/>
            <person name="Barry K."/>
            <person name="Chen C."/>
            <person name="Wang M."/>
            <person name="Lipzen A."/>
            <person name="Daum C."/>
            <person name="Saski C.A."/>
            <person name="Payton A.C."/>
            <person name="Mcbreen J.C."/>
            <person name="Conrad R.E."/>
            <person name="Kollar L.M."/>
            <person name="Olsson S."/>
            <person name="Huttunen S."/>
            <person name="Landis J.B."/>
            <person name="Wickett N.J."/>
            <person name="Johnson M.G."/>
            <person name="Rensing S.A."/>
            <person name="Grimwood J."/>
            <person name="Schmutz J."/>
            <person name="Mcdaniel S.F."/>
        </authorList>
    </citation>
    <scope>NUCLEOTIDE SEQUENCE</scope>
    <source>
        <strain evidence="9">R40</strain>
    </source>
</reference>
<evidence type="ECO:0000256" key="2">
    <source>
        <dbReference type="ARBA" id="ARBA00022448"/>
    </source>
</evidence>
<keyword evidence="5" id="KW-0406">Ion transport</keyword>
<dbReference type="Proteomes" id="UP000822688">
    <property type="component" value="Chromosome 1"/>
</dbReference>
<proteinExistence type="predicted"/>
<feature type="transmembrane region" description="Helical" evidence="8">
    <location>
        <begin position="230"/>
        <end position="254"/>
    </location>
</feature>
<evidence type="ECO:0000313" key="10">
    <source>
        <dbReference type="Proteomes" id="UP000822688"/>
    </source>
</evidence>
<evidence type="ECO:0000256" key="6">
    <source>
        <dbReference type="ARBA" id="ARBA00023136"/>
    </source>
</evidence>
<evidence type="ECO:0000256" key="8">
    <source>
        <dbReference type="SAM" id="Phobius"/>
    </source>
</evidence>
<keyword evidence="10" id="KW-1185">Reference proteome</keyword>
<feature type="region of interest" description="Disordered" evidence="7">
    <location>
        <begin position="97"/>
        <end position="120"/>
    </location>
</feature>
<dbReference type="PANTHER" id="PTHR33281:SF1">
    <property type="entry name" value="VOLTAGE-DEPENDENT CHLORIDE CHANNEL 1, CHLOROPLASTIC"/>
    <property type="match status" value="1"/>
</dbReference>